<organism evidence="1">
    <name type="scientific">marine sediment metagenome</name>
    <dbReference type="NCBI Taxonomy" id="412755"/>
    <lineage>
        <taxon>unclassified sequences</taxon>
        <taxon>metagenomes</taxon>
        <taxon>ecological metagenomes</taxon>
    </lineage>
</organism>
<sequence length="37" mass="4289">MTIRLIIPQAIPGKTIKETIEIARELVRKSIEEKELK</sequence>
<reference evidence="1" key="1">
    <citation type="journal article" date="2015" name="Nature">
        <title>Complex archaea that bridge the gap between prokaryotes and eukaryotes.</title>
        <authorList>
            <person name="Spang A."/>
            <person name="Saw J.H."/>
            <person name="Jorgensen S.L."/>
            <person name="Zaremba-Niedzwiedzka K."/>
            <person name="Martijn J."/>
            <person name="Lind A.E."/>
            <person name="van Eijk R."/>
            <person name="Schleper C."/>
            <person name="Guy L."/>
            <person name="Ettema T.J."/>
        </authorList>
    </citation>
    <scope>NUCLEOTIDE SEQUENCE</scope>
</reference>
<dbReference type="AlphaFoldDB" id="A0A0F9TBH1"/>
<protein>
    <submittedName>
        <fullName evidence="1">Uncharacterized protein</fullName>
    </submittedName>
</protein>
<accession>A0A0F9TBH1</accession>
<dbReference type="EMBL" id="LAZR01001798">
    <property type="protein sequence ID" value="KKN38863.1"/>
    <property type="molecule type" value="Genomic_DNA"/>
</dbReference>
<comment type="caution">
    <text evidence="1">The sequence shown here is derived from an EMBL/GenBank/DDBJ whole genome shotgun (WGS) entry which is preliminary data.</text>
</comment>
<proteinExistence type="predicted"/>
<gene>
    <name evidence="1" type="ORF">LCGC14_0749180</name>
</gene>
<evidence type="ECO:0000313" key="1">
    <source>
        <dbReference type="EMBL" id="KKN38863.1"/>
    </source>
</evidence>
<name>A0A0F9TBH1_9ZZZZ</name>